<dbReference type="Proteomes" id="UP001642540">
    <property type="component" value="Unassembled WGS sequence"/>
</dbReference>
<evidence type="ECO:0000256" key="4">
    <source>
        <dbReference type="ARBA" id="ARBA00022692"/>
    </source>
</evidence>
<evidence type="ECO:0000256" key="5">
    <source>
        <dbReference type="ARBA" id="ARBA00022989"/>
    </source>
</evidence>
<proteinExistence type="inferred from homology"/>
<evidence type="ECO:0000256" key="1">
    <source>
        <dbReference type="ARBA" id="ARBA00004651"/>
    </source>
</evidence>
<evidence type="ECO:0000313" key="10">
    <source>
        <dbReference type="Proteomes" id="UP001642540"/>
    </source>
</evidence>
<comment type="catalytic activity">
    <reaction evidence="7">
        <text>urea(in) = urea(out)</text>
        <dbReference type="Rhea" id="RHEA:32799"/>
        <dbReference type="ChEBI" id="CHEBI:16199"/>
    </reaction>
</comment>
<dbReference type="Pfam" id="PF03253">
    <property type="entry name" value="UT"/>
    <property type="match status" value="1"/>
</dbReference>
<organism evidence="9 10">
    <name type="scientific">Orchesella dallaii</name>
    <dbReference type="NCBI Taxonomy" id="48710"/>
    <lineage>
        <taxon>Eukaryota</taxon>
        <taxon>Metazoa</taxon>
        <taxon>Ecdysozoa</taxon>
        <taxon>Arthropoda</taxon>
        <taxon>Hexapoda</taxon>
        <taxon>Collembola</taxon>
        <taxon>Entomobryomorpha</taxon>
        <taxon>Entomobryoidea</taxon>
        <taxon>Orchesellidae</taxon>
        <taxon>Orchesellinae</taxon>
        <taxon>Orchesella</taxon>
    </lineage>
</organism>
<evidence type="ECO:0000256" key="2">
    <source>
        <dbReference type="ARBA" id="ARBA00005914"/>
    </source>
</evidence>
<comment type="similarity">
    <text evidence="2">Belongs to the urea transporter family.</text>
</comment>
<evidence type="ECO:0000256" key="6">
    <source>
        <dbReference type="ARBA" id="ARBA00023136"/>
    </source>
</evidence>
<feature type="transmembrane region" description="Helical" evidence="8">
    <location>
        <begin position="102"/>
        <end position="121"/>
    </location>
</feature>
<comment type="subcellular location">
    <subcellularLocation>
        <location evidence="1">Cell membrane</location>
        <topology evidence="1">Multi-pass membrane protein</topology>
    </subcellularLocation>
</comment>
<dbReference type="Gene3D" id="1.10.3430.10">
    <property type="entry name" value="Ammonium transporter AmtB like domains"/>
    <property type="match status" value="1"/>
</dbReference>
<protein>
    <recommendedName>
        <fullName evidence="11">Urea transporter 1</fullName>
    </recommendedName>
</protein>
<sequence>MAQSRNRRLHNGGVDKLDEDPPSWYFCFGNSAAVDTFLETKHGKVWLVPKFLNALFRGIGQVINLNPLLVTSGLVSFNSILLASVTSSIWTPLYGHPVDWKVVVFIMVGSSLSVFISAGLSNISNSFKPSVPILSIPFHILTLVIITCLRIQVEEEEVYGEESGMDGISIAMNETIILPNAEDWSINFKNSSANPEFYSQETLQNYFMAVILSGGQVFGVIDMFSSLLIYTGLLIFSPILTFMCLLGAVFGTLLGLFLTPFPNATVFLGLWGFNGLLSFGAIGLFYVFTIQSIIHGIASTCFTAFLQFCLSHYFAQINLPVLAFPFLISTVLFICVLSEDRHKLRRVSVITFPELHRKCLKRQMDEEVGVQQELIHG</sequence>
<feature type="transmembrane region" description="Helical" evidence="8">
    <location>
        <begin position="293"/>
        <end position="315"/>
    </location>
</feature>
<reference evidence="9 10" key="1">
    <citation type="submission" date="2024-08" db="EMBL/GenBank/DDBJ databases">
        <authorList>
            <person name="Cucini C."/>
            <person name="Frati F."/>
        </authorList>
    </citation>
    <scope>NUCLEOTIDE SEQUENCE [LARGE SCALE GENOMIC DNA]</scope>
</reference>
<name>A0ABP1QN64_9HEXA</name>
<gene>
    <name evidence="9" type="ORF">ODALV1_LOCUS13208</name>
</gene>
<comment type="caution">
    <text evidence="9">The sequence shown here is derived from an EMBL/GenBank/DDBJ whole genome shotgun (WGS) entry which is preliminary data.</text>
</comment>
<keyword evidence="3" id="KW-1003">Cell membrane</keyword>
<feature type="transmembrane region" description="Helical" evidence="8">
    <location>
        <begin position="233"/>
        <end position="258"/>
    </location>
</feature>
<keyword evidence="4 8" id="KW-0812">Transmembrane</keyword>
<evidence type="ECO:0000256" key="3">
    <source>
        <dbReference type="ARBA" id="ARBA00022475"/>
    </source>
</evidence>
<feature type="transmembrane region" description="Helical" evidence="8">
    <location>
        <begin position="321"/>
        <end position="338"/>
    </location>
</feature>
<dbReference type="InterPro" id="IPR029020">
    <property type="entry name" value="Ammonium/urea_transptr"/>
</dbReference>
<dbReference type="PANTHER" id="PTHR10464">
    <property type="entry name" value="UREA TRANSPORTER"/>
    <property type="match status" value="1"/>
</dbReference>
<feature type="transmembrane region" description="Helical" evidence="8">
    <location>
        <begin position="67"/>
        <end position="90"/>
    </location>
</feature>
<dbReference type="EMBL" id="CAXLJM020000041">
    <property type="protein sequence ID" value="CAL8109153.1"/>
    <property type="molecule type" value="Genomic_DNA"/>
</dbReference>
<feature type="transmembrane region" description="Helical" evidence="8">
    <location>
        <begin position="264"/>
        <end position="286"/>
    </location>
</feature>
<keyword evidence="5 8" id="KW-1133">Transmembrane helix</keyword>
<feature type="transmembrane region" description="Helical" evidence="8">
    <location>
        <begin position="133"/>
        <end position="153"/>
    </location>
</feature>
<accession>A0ABP1QN64</accession>
<dbReference type="InterPro" id="IPR004937">
    <property type="entry name" value="Urea_transporter"/>
</dbReference>
<keyword evidence="10" id="KW-1185">Reference proteome</keyword>
<evidence type="ECO:0000313" key="9">
    <source>
        <dbReference type="EMBL" id="CAL8109153.1"/>
    </source>
</evidence>
<feature type="transmembrane region" description="Helical" evidence="8">
    <location>
        <begin position="203"/>
        <end position="221"/>
    </location>
</feature>
<keyword evidence="6 8" id="KW-0472">Membrane</keyword>
<evidence type="ECO:0000256" key="8">
    <source>
        <dbReference type="SAM" id="Phobius"/>
    </source>
</evidence>
<evidence type="ECO:0008006" key="11">
    <source>
        <dbReference type="Google" id="ProtNLM"/>
    </source>
</evidence>
<evidence type="ECO:0000256" key="7">
    <source>
        <dbReference type="ARBA" id="ARBA00033993"/>
    </source>
</evidence>
<dbReference type="PANTHER" id="PTHR10464:SF4">
    <property type="entry name" value="UREA TRANSPORTER"/>
    <property type="match status" value="1"/>
</dbReference>